<name>A0ABV6QBF4_9FLAO</name>
<dbReference type="Pfam" id="PF04134">
    <property type="entry name" value="DCC1-like"/>
    <property type="match status" value="1"/>
</dbReference>
<comment type="caution">
    <text evidence="2">The sequence shown here is derived from an EMBL/GenBank/DDBJ whole genome shotgun (WGS) entry which is preliminary data.</text>
</comment>
<keyword evidence="3" id="KW-1185">Reference proteome</keyword>
<dbReference type="RefSeq" id="WP_386064893.1">
    <property type="nucleotide sequence ID" value="NZ_JBHLTQ010000007.1"/>
</dbReference>
<dbReference type="PANTHER" id="PTHR33639:SF2">
    <property type="entry name" value="DUF393 DOMAIN-CONTAINING PROTEIN"/>
    <property type="match status" value="1"/>
</dbReference>
<dbReference type="EMBL" id="JBHLTQ010000007">
    <property type="protein sequence ID" value="MFC0605616.1"/>
    <property type="molecule type" value="Genomic_DNA"/>
</dbReference>
<dbReference type="Proteomes" id="UP001589832">
    <property type="component" value="Unassembled WGS sequence"/>
</dbReference>
<evidence type="ECO:0000313" key="3">
    <source>
        <dbReference type="Proteomes" id="UP001589832"/>
    </source>
</evidence>
<reference evidence="2 3" key="1">
    <citation type="submission" date="2024-09" db="EMBL/GenBank/DDBJ databases">
        <authorList>
            <person name="Sun Q."/>
            <person name="Mori K."/>
        </authorList>
    </citation>
    <scope>NUCLEOTIDE SEQUENCE [LARGE SCALE GENOMIC DNA]</scope>
    <source>
        <strain evidence="2 3">NCAIM B.02481</strain>
    </source>
</reference>
<dbReference type="PANTHER" id="PTHR33639">
    <property type="entry name" value="THIOL-DISULFIDE OXIDOREDUCTASE DCC"/>
    <property type="match status" value="1"/>
</dbReference>
<dbReference type="InterPro" id="IPR052927">
    <property type="entry name" value="DCC_oxidoreductase"/>
</dbReference>
<keyword evidence="1" id="KW-1133">Transmembrane helix</keyword>
<feature type="transmembrane region" description="Helical" evidence="1">
    <location>
        <begin position="94"/>
        <end position="114"/>
    </location>
</feature>
<sequence length="140" mass="16182">MIAQIPKNKQLILFDGVCNLCNSSVLYVIKRDKKDKFLFAPLQSEIGEALIKKFKIDTDKTDSILLYNPESNSMKYKSSAAIHIAKHLGFPSHLMVIFFIIPTFIRNLVYDYVAKNRYKWYGKKDACMIPTPELKAKFIE</sequence>
<proteinExistence type="predicted"/>
<evidence type="ECO:0000256" key="1">
    <source>
        <dbReference type="SAM" id="Phobius"/>
    </source>
</evidence>
<dbReference type="InterPro" id="IPR007263">
    <property type="entry name" value="DCC1-like"/>
</dbReference>
<accession>A0ABV6QBF4</accession>
<keyword evidence="1" id="KW-0472">Membrane</keyword>
<gene>
    <name evidence="2" type="ORF">ACFFGA_13690</name>
</gene>
<keyword evidence="1" id="KW-0812">Transmembrane</keyword>
<evidence type="ECO:0000313" key="2">
    <source>
        <dbReference type="EMBL" id="MFC0605616.1"/>
    </source>
</evidence>
<organism evidence="2 3">
    <name type="scientific">Winogradskyella pulchriflava</name>
    <dbReference type="NCBI Taxonomy" id="1110688"/>
    <lineage>
        <taxon>Bacteria</taxon>
        <taxon>Pseudomonadati</taxon>
        <taxon>Bacteroidota</taxon>
        <taxon>Flavobacteriia</taxon>
        <taxon>Flavobacteriales</taxon>
        <taxon>Flavobacteriaceae</taxon>
        <taxon>Winogradskyella</taxon>
    </lineage>
</organism>
<protein>
    <submittedName>
        <fullName evidence="2">Thiol-disulfide oxidoreductase DCC family protein</fullName>
    </submittedName>
</protein>